<organism evidence="2 3">
    <name type="scientific">Giardia intestinalis (strain P15)</name>
    <name type="common">Giardia lamblia</name>
    <dbReference type="NCBI Taxonomy" id="658858"/>
    <lineage>
        <taxon>Eukaryota</taxon>
        <taxon>Metamonada</taxon>
        <taxon>Diplomonadida</taxon>
        <taxon>Hexamitidae</taxon>
        <taxon>Giardiinae</taxon>
        <taxon>Giardia</taxon>
    </lineage>
</organism>
<dbReference type="AlphaFoldDB" id="E1F0A6"/>
<name>E1F0A6_GIAIA</name>
<dbReference type="EMBL" id="ACVC01000105">
    <property type="protein sequence ID" value="EFO64049.1"/>
    <property type="molecule type" value="Genomic_DNA"/>
</dbReference>
<evidence type="ECO:0000256" key="1">
    <source>
        <dbReference type="SAM" id="MobiDB-lite"/>
    </source>
</evidence>
<accession>E1F0A6</accession>
<reference evidence="2 3" key="1">
    <citation type="journal article" date="2010" name="BMC Genomics">
        <title>Genome analysis and comparative genomics of a Giardia intestinalis assemblage E isolate.</title>
        <authorList>
            <person name="Jerlstrom-Hultqvist J."/>
            <person name="Franzen O."/>
            <person name="Ankarklev J."/>
            <person name="Xu F."/>
            <person name="Nohynkova E."/>
            <person name="Andersson J.O."/>
            <person name="Svard S.G."/>
            <person name="Andersson B."/>
        </authorList>
    </citation>
    <scope>NUCLEOTIDE SEQUENCE [LARGE SCALE GENOMIC DNA]</scope>
    <source>
        <strain evidence="2 3">P15</strain>
    </source>
</reference>
<proteinExistence type="predicted"/>
<feature type="region of interest" description="Disordered" evidence="1">
    <location>
        <begin position="171"/>
        <end position="213"/>
    </location>
</feature>
<evidence type="ECO:0000313" key="3">
    <source>
        <dbReference type="Proteomes" id="UP000008974"/>
    </source>
</evidence>
<evidence type="ECO:0000313" key="2">
    <source>
        <dbReference type="EMBL" id="EFO64049.1"/>
    </source>
</evidence>
<gene>
    <name evidence="2" type="ORF">GLP15_3432</name>
</gene>
<dbReference type="Proteomes" id="UP000008974">
    <property type="component" value="Unassembled WGS sequence"/>
</dbReference>
<protein>
    <submittedName>
        <fullName evidence="2">Uncharacterized protein</fullName>
    </submittedName>
</protein>
<sequence>MVLVLYDETAYDASGYRLGALGASSPPYGVDHRSYCRGCAHHASFWTVVRVHGPGWTIPMPTLGWRGGRCPALVCPPLGPPLCSGSQCTVTPSVIQPVYDHRRTSCAARLPVVGSVVCVNPCTAPHAPEPMSRPTGAAGPGHGSRTVCCSPRGVPLGGLLRAPSHIRASGAAQLPVVDPGRRCSSAPPGARPPLPEPASRGPGCPSGIHEVTW</sequence>
<comment type="caution">
    <text evidence="2">The sequence shown here is derived from an EMBL/GenBank/DDBJ whole genome shotgun (WGS) entry which is preliminary data.</text>
</comment>
<dbReference type="VEuPathDB" id="GiardiaDB:GLP15_3432"/>